<evidence type="ECO:0000313" key="5">
    <source>
        <dbReference type="EMBL" id="TYA59707.1"/>
    </source>
</evidence>
<dbReference type="CDD" id="cd00063">
    <property type="entry name" value="FN3"/>
    <property type="match status" value="1"/>
</dbReference>
<dbReference type="Gene3D" id="2.60.120.290">
    <property type="entry name" value="Spermadhesin, CUB domain"/>
    <property type="match status" value="2"/>
</dbReference>
<proteinExistence type="predicted"/>
<dbReference type="PROSITE" id="PS01180">
    <property type="entry name" value="CUB"/>
    <property type="match status" value="1"/>
</dbReference>
<evidence type="ECO:0000259" key="3">
    <source>
        <dbReference type="PROSITE" id="PS01180"/>
    </source>
</evidence>
<name>A0A5D0GPU9_9FLAO</name>
<dbReference type="PROSITE" id="PS50853">
    <property type="entry name" value="FN3"/>
    <property type="match status" value="1"/>
</dbReference>
<accession>A0A5D0GPU9</accession>
<dbReference type="CDD" id="cd00041">
    <property type="entry name" value="CUB"/>
    <property type="match status" value="1"/>
</dbReference>
<dbReference type="InterPro" id="IPR035914">
    <property type="entry name" value="Sperma_CUB_dom_sf"/>
</dbReference>
<keyword evidence="1" id="KW-0677">Repeat</keyword>
<feature type="domain" description="CUB" evidence="3">
    <location>
        <begin position="808"/>
        <end position="913"/>
    </location>
</feature>
<dbReference type="PANTHER" id="PTHR24251:SF52">
    <property type="entry name" value="CUB DOMAIN-CONTAINING PROTEIN"/>
    <property type="match status" value="1"/>
</dbReference>
<dbReference type="SUPFAM" id="SSF49265">
    <property type="entry name" value="Fibronectin type III"/>
    <property type="match status" value="1"/>
</dbReference>
<evidence type="ECO:0000256" key="1">
    <source>
        <dbReference type="ARBA" id="ARBA00022737"/>
    </source>
</evidence>
<evidence type="ECO:0000313" key="6">
    <source>
        <dbReference type="Proteomes" id="UP000324550"/>
    </source>
</evidence>
<dbReference type="OrthoDB" id="1652165at2"/>
<dbReference type="Gene3D" id="2.60.120.260">
    <property type="entry name" value="Galactose-binding domain-like"/>
    <property type="match status" value="1"/>
</dbReference>
<evidence type="ECO:0000259" key="4">
    <source>
        <dbReference type="PROSITE" id="PS50853"/>
    </source>
</evidence>
<dbReference type="Pfam" id="PF23759">
    <property type="entry name" value="GBD_T9SS_assoc"/>
    <property type="match status" value="2"/>
</dbReference>
<dbReference type="InterPro" id="IPR013783">
    <property type="entry name" value="Ig-like_fold"/>
</dbReference>
<dbReference type="Proteomes" id="UP000324550">
    <property type="component" value="Unassembled WGS sequence"/>
</dbReference>
<comment type="caution">
    <text evidence="5">The sequence shown here is derived from an EMBL/GenBank/DDBJ whole genome shotgun (WGS) entry which is preliminary data.</text>
</comment>
<dbReference type="Gene3D" id="2.60.40.10">
    <property type="entry name" value="Immunoglobulins"/>
    <property type="match status" value="1"/>
</dbReference>
<keyword evidence="2" id="KW-1015">Disulfide bond</keyword>
<dbReference type="InterPro" id="IPR003961">
    <property type="entry name" value="FN3_dom"/>
</dbReference>
<organism evidence="5 6">
    <name type="scientific">Formosa maritima</name>
    <dbReference type="NCBI Taxonomy" id="2592046"/>
    <lineage>
        <taxon>Bacteria</taxon>
        <taxon>Pseudomonadati</taxon>
        <taxon>Bacteroidota</taxon>
        <taxon>Flavobacteriia</taxon>
        <taxon>Flavobacteriales</taxon>
        <taxon>Flavobacteriaceae</taxon>
        <taxon>Formosa</taxon>
    </lineage>
</organism>
<evidence type="ECO:0000256" key="2">
    <source>
        <dbReference type="ARBA" id="ARBA00023157"/>
    </source>
</evidence>
<reference evidence="5 6" key="1">
    <citation type="submission" date="2019-08" db="EMBL/GenBank/DDBJ databases">
        <title>Formosa sediminis sp. nov., isolated from marine sediment.</title>
        <authorList>
            <person name="Cao W.R."/>
        </authorList>
    </citation>
    <scope>NUCLEOTIDE SEQUENCE [LARGE SCALE GENOMIC DNA]</scope>
    <source>
        <strain evidence="5 6">1494</strain>
    </source>
</reference>
<protein>
    <submittedName>
        <fullName evidence="5">T9SS sorting signal type C domain-containing protein</fullName>
    </submittedName>
</protein>
<dbReference type="InterPro" id="IPR036116">
    <property type="entry name" value="FN3_sf"/>
</dbReference>
<dbReference type="PANTHER" id="PTHR24251">
    <property type="entry name" value="OVOCHYMASE-RELATED"/>
    <property type="match status" value="1"/>
</dbReference>
<dbReference type="NCBIfam" id="NF033708">
    <property type="entry name" value="T9SS_Cterm_ChiA"/>
    <property type="match status" value="1"/>
</dbReference>
<keyword evidence="6" id="KW-1185">Reference proteome</keyword>
<sequence>MKKNDSFASLLKQLFSNKLFFTLCLLIGFSFSGFGQRSGCDDNAGGLITAGTSCTPSTWDITNNTSDNQGSTACGAGNFDDVWGRFIGNGLPTTITYTPDPGFDAIVSVFSGACGTLTYVACSNSGGNGVAETIVIPTINSTTYRIRIERSGSDANMTGDICVYYTPCNNPASINPITTFASTTATITWPAAAPAPAGGYDYVVSTDNNPGAAGNVATGNTNTTSANVTGLTANTLYYVFVKSNCETNWVGSVQFTTLNTPAITNDECTGAIGLTVNPDLNCGIMTAGSNVGATASPMGDVPNVDGNPDDDVWFSFVATSTQHEVSLENIVTINNGGGLGIAVYDGGTSVNCNALTFVNDSSTEDIVLTGLTINNIYIVRIYGLAPTTFSEQSNFDVCVGTPVPPANDECSGAIVVTVNPDQNCTLLTPGTLNYATDSGINSGCSGNDDDDVWFTFQASGPSHTIELLNNSSSTNLDFTVYANDPCSGSDTPLLCSPAISNTVSGLTTGNTYYVQVYSNASTPQISNFDVCITSPIANDDPCGAINIPINTCIVGSNTGATDSADPNIDTPRGCEPVSANYNGADVWFTTTVGPTGGLQIDLTHIGAPSDFDDGVIALYTGTCSGNLNIVECDDDSGIGSLEPSFTAFGLTPGETVYIRAWEWGAGDEGTFNICVTEVTNPCNSITPIAACGTTINATIPSGNGVFNETPCGSWNVPGEEVIYSFTPTITGNYNITQISAFDHVNYLYSTSCSASGWTCIDDLIGNGQTSSSFPMDSGTTYYIMLDTEITTGGNVSFTLDCPPPPPECGTTFYDTGGISGNYSNNEYEVTTIIPSSPGEVVTVTFTFFDTESCCDDLSIYDGPDATYPLLGTFAGTTLPGTFTSSDPSGALTFVFDSDISFVRGGWAADITCSIPIPNCGETFYDSGGTSNYSNNENNTTTISPDNAGDAVTVTFNSFNTEATNDVLLVYNGSDATAPLLATLSGNLNAALPGPYTSTDPSGELTFVFTSNGSNPQSGWEADVTCSILCNLTIAETLNPIGADACALNYAQLVATTFGSPGGTTPIFSEDFSAGAFPAGWIRVNNSGNTQWIISNSANAGGTANEAMLDWIGGGSGDIGTWSLTSPLIDIDGYTNLELDFKQELDHFSSSYPYSIYIETSLDNATWTVQNSVINVSNDIPPSNVNIDLSSLDGNTNLYLRFRFTGDAFGFFDWSIDDVIVTAYAPPILPQITWAPWPGLYLDAGLTTAYTGGFTDTVYAAPNGTETYTATDQNGCFQTATVTRNKKVWMGYNDNNWYDAGNWLPNGVPTLTDCVLIPDIAVSNVDIPIADEAVALTTLPTPPNIIGFALNLTVAPSASLEIASNTELEVTDWIHLDGTINIRDSGSLIQVNDVANTGNGVMNMQRNAGTVNSYDYIYWSSPADNFNVTDISSATGELIYEWMPTIGTNLNGFGDWRPASGVMAQGKGYIVRGLVNTLPVPANTAQFSGLPRNGTITTPITRGIHITGPYTTPGDTQATNEDDNWNLIGNPYPSAISYADFIADNPYIDGTIYFWTHQNAPSAINSPFYYDFLYNYSDDYIDYNGTGPNPSGFNGDIAAGQAFFVLMLDSPTAGTSENVFFNNNMRNPTLDNSQFYRTTEASNQSSTSIERHRIWLDLINPNEIATSILIGYVEGATNGNDRLFDGYEFESSSISFYSLIEEEKMSIQGRSLPFDETDMVPLGLVIPQSGNYTIAINTIDGLFETESQDIYLEDTYNGIIHDLRINPYSFNSETGTFDDRFILRYTNNALSIEEFETNAGILISAPQNSYIKVTSKIENIKSVSVYDVLGRVLYNNHNINETELIINNITNSDGVLFVKAILINGQQKIHKVIIKQ</sequence>
<dbReference type="InterPro" id="IPR056600">
    <property type="entry name" value="GBD_T9SS_assoc"/>
</dbReference>
<dbReference type="InterPro" id="IPR000859">
    <property type="entry name" value="CUB_dom"/>
</dbReference>
<dbReference type="Pfam" id="PF00431">
    <property type="entry name" value="CUB"/>
    <property type="match status" value="2"/>
</dbReference>
<dbReference type="EMBL" id="VSFC01000005">
    <property type="protein sequence ID" value="TYA59707.1"/>
    <property type="molecule type" value="Genomic_DNA"/>
</dbReference>
<feature type="domain" description="Fibronectin type-III" evidence="4">
    <location>
        <begin position="170"/>
        <end position="260"/>
    </location>
</feature>
<dbReference type="RefSeq" id="WP_148452428.1">
    <property type="nucleotide sequence ID" value="NZ_VSFC01000005.1"/>
</dbReference>
<dbReference type="SMART" id="SM00042">
    <property type="entry name" value="CUB"/>
    <property type="match status" value="2"/>
</dbReference>
<gene>
    <name evidence="5" type="ORF">FVF61_01240</name>
</gene>
<dbReference type="SUPFAM" id="SSF49854">
    <property type="entry name" value="Spermadhesin, CUB domain"/>
    <property type="match status" value="2"/>
</dbReference>